<dbReference type="InterPro" id="IPR013783">
    <property type="entry name" value="Ig-like_fold"/>
</dbReference>
<evidence type="ECO:0000313" key="5">
    <source>
        <dbReference type="Proteomes" id="UP000549913"/>
    </source>
</evidence>
<feature type="region of interest" description="Disordered" evidence="1">
    <location>
        <begin position="690"/>
        <end position="719"/>
    </location>
</feature>
<feature type="transmembrane region" description="Helical" evidence="2">
    <location>
        <begin position="632"/>
        <end position="651"/>
    </location>
</feature>
<comment type="caution">
    <text evidence="4">The sequence shown here is derived from an EMBL/GenBank/DDBJ whole genome shotgun (WGS) entry which is preliminary data.</text>
</comment>
<feature type="transmembrane region" description="Helical" evidence="2">
    <location>
        <begin position="537"/>
        <end position="553"/>
    </location>
</feature>
<feature type="transmembrane region" description="Helical" evidence="2">
    <location>
        <begin position="663"/>
        <end position="683"/>
    </location>
</feature>
<dbReference type="EMBL" id="JACCBM010000001">
    <property type="protein sequence ID" value="NYD69071.1"/>
    <property type="molecule type" value="Genomic_DNA"/>
</dbReference>
<feature type="region of interest" description="Disordered" evidence="1">
    <location>
        <begin position="228"/>
        <end position="361"/>
    </location>
</feature>
<feature type="compositionally biased region" description="Low complexity" evidence="1">
    <location>
        <begin position="332"/>
        <end position="348"/>
    </location>
</feature>
<evidence type="ECO:0000313" key="4">
    <source>
        <dbReference type="EMBL" id="NYD69071.1"/>
    </source>
</evidence>
<name>A0A852SKS5_9MICO</name>
<dbReference type="Proteomes" id="UP000549913">
    <property type="component" value="Unassembled WGS sequence"/>
</dbReference>
<feature type="transmembrane region" description="Helical" evidence="2">
    <location>
        <begin position="476"/>
        <end position="500"/>
    </location>
</feature>
<evidence type="ECO:0000256" key="3">
    <source>
        <dbReference type="SAM" id="SignalP"/>
    </source>
</evidence>
<proteinExistence type="predicted"/>
<feature type="compositionally biased region" description="Low complexity" evidence="1">
    <location>
        <begin position="282"/>
        <end position="299"/>
    </location>
</feature>
<feature type="signal peptide" evidence="3">
    <location>
        <begin position="1"/>
        <end position="28"/>
    </location>
</feature>
<keyword evidence="3" id="KW-0732">Signal</keyword>
<keyword evidence="2" id="KW-0472">Membrane</keyword>
<feature type="transmembrane region" description="Helical" evidence="2">
    <location>
        <begin position="599"/>
        <end position="620"/>
    </location>
</feature>
<accession>A0A852SKS5</accession>
<evidence type="ECO:0000256" key="1">
    <source>
        <dbReference type="SAM" id="MobiDB-lite"/>
    </source>
</evidence>
<keyword evidence="2" id="KW-1133">Transmembrane helix</keyword>
<feature type="chain" id="PRO_5032366468" description="Bacterial Ig-like domain-containing protein" evidence="3">
    <location>
        <begin position="29"/>
        <end position="719"/>
    </location>
</feature>
<dbReference type="AlphaFoldDB" id="A0A852SKS5"/>
<organism evidence="4 5">
    <name type="scientific">Herbiconiux flava</name>
    <dbReference type="NCBI Taxonomy" id="881268"/>
    <lineage>
        <taxon>Bacteria</taxon>
        <taxon>Bacillati</taxon>
        <taxon>Actinomycetota</taxon>
        <taxon>Actinomycetes</taxon>
        <taxon>Micrococcales</taxon>
        <taxon>Microbacteriaceae</taxon>
        <taxon>Herbiconiux</taxon>
    </lineage>
</organism>
<feature type="transmembrane region" description="Helical" evidence="2">
    <location>
        <begin position="512"/>
        <end position="531"/>
    </location>
</feature>
<protein>
    <recommendedName>
        <fullName evidence="6">Bacterial Ig-like domain-containing protein</fullName>
    </recommendedName>
</protein>
<reference evidence="4 5" key="1">
    <citation type="submission" date="2020-07" db="EMBL/GenBank/DDBJ databases">
        <title>Sequencing the genomes of 1000 actinobacteria strains.</title>
        <authorList>
            <person name="Klenk H.-P."/>
        </authorList>
    </citation>
    <scope>NUCLEOTIDE SEQUENCE [LARGE SCALE GENOMIC DNA]</scope>
    <source>
        <strain evidence="4 5">DSM 26474</strain>
    </source>
</reference>
<keyword evidence="5" id="KW-1185">Reference proteome</keyword>
<dbReference type="GO" id="GO:0005975">
    <property type="term" value="P:carbohydrate metabolic process"/>
    <property type="evidence" value="ECO:0007669"/>
    <property type="project" value="UniProtKB-ARBA"/>
</dbReference>
<keyword evidence="2" id="KW-0812">Transmembrane</keyword>
<evidence type="ECO:0008006" key="6">
    <source>
        <dbReference type="Google" id="ProtNLM"/>
    </source>
</evidence>
<feature type="transmembrane region" description="Helical" evidence="2">
    <location>
        <begin position="394"/>
        <end position="412"/>
    </location>
</feature>
<gene>
    <name evidence="4" type="ORF">BJ984_000229</name>
</gene>
<feature type="transmembrane region" description="Helical" evidence="2">
    <location>
        <begin position="446"/>
        <end position="464"/>
    </location>
</feature>
<feature type="compositionally biased region" description="Gly residues" evidence="1">
    <location>
        <begin position="228"/>
        <end position="259"/>
    </location>
</feature>
<dbReference type="Gene3D" id="2.60.40.10">
    <property type="entry name" value="Immunoglobulins"/>
    <property type="match status" value="1"/>
</dbReference>
<feature type="transmembrane region" description="Helical" evidence="2">
    <location>
        <begin position="560"/>
        <end position="579"/>
    </location>
</feature>
<dbReference type="RefSeq" id="WP_179546461.1">
    <property type="nucleotide sequence ID" value="NZ_BSEW01000001.1"/>
</dbReference>
<evidence type="ECO:0000256" key="2">
    <source>
        <dbReference type="SAM" id="Phobius"/>
    </source>
</evidence>
<sequence length="719" mass="70617">MKSRAILIPAVLGALALLNAFHATPASASPLDLTVVSAPPAGSVLVADESRALAGGPVALSGTATHDAAVTVSTGAPATALCATVALADGSWSCPIVSAPDLVGPVAVSSGGEVVLLDFSVLGPPTLPTDPPGTLTSTVTADDLTQPVAGAGAPGALVTVTISDIDGAGSGCSALVTAGSSWSCTVPAPPPGAGPYSVAVSQAYPWAAGVVVEGDGAEYAYEAPGVVGPGTGSGDGSGDGSGGGGGDGGGDGGGGGDGPPGAENPSIAPGPEVAASAPPTDPSAVVIPVAVPDDPVPSAFGDERPLFADGPPPVDRSVLDPSIGPSPLPPESALARPTTPAAPLSAASGDVRNEATEASFPGAGPVGVPVSAFSGSLRTVGEALAIGVPGAVRLGLLVVGMLLLVMVPGGILESTVSDNWTRITRAWPVTWFSAVRERRLPSPASSWVWAAATIAVGALASVFVAPASSPAAWPELAALIVPLAVALVVANAVPLGATSGYAWARLRRRAQLLVRPSTLLLTAATVLLSRLAGLEPGFVFGASIGLVFGIALERASGARAVVVGALAALLLGVGSWTAASALRASPGAGAGDALLLDTLTAITVCALSAPVVALLPLSFLDGQALFRASRPAWAALYSVSLATFGVVLVPLADAWSPVVSDLAWWLACLAAVSALTAAVWLYFRYVPDPRRPASQPTTTTGSPPLDDVRAPRPDAPTSR</sequence>